<evidence type="ECO:0000256" key="1">
    <source>
        <dbReference type="SAM" id="MobiDB-lite"/>
    </source>
</evidence>
<organism evidence="2 3">
    <name type="scientific">Amphibalanus amphitrite</name>
    <name type="common">Striped barnacle</name>
    <name type="synonym">Balanus amphitrite</name>
    <dbReference type="NCBI Taxonomy" id="1232801"/>
    <lineage>
        <taxon>Eukaryota</taxon>
        <taxon>Metazoa</taxon>
        <taxon>Ecdysozoa</taxon>
        <taxon>Arthropoda</taxon>
        <taxon>Crustacea</taxon>
        <taxon>Multicrustacea</taxon>
        <taxon>Cirripedia</taxon>
        <taxon>Thoracica</taxon>
        <taxon>Thoracicalcarea</taxon>
        <taxon>Balanomorpha</taxon>
        <taxon>Balanoidea</taxon>
        <taxon>Balanidae</taxon>
        <taxon>Amphibalaninae</taxon>
        <taxon>Amphibalanus</taxon>
    </lineage>
</organism>
<accession>A0A6A4V6A4</accession>
<sequence length="462" mass="49901">MELDIEFDIEELMQDAESLGIGLEYARNAMADLETAAAPRRPQLPQLSWSELHELIGDATSRLKLRWELPMRRVTLLREARRAARRSLQYAEPRRFFKQFRRYASLKNLSGVVALDLICYALGSCRRAAWVADRVEAEVQAAERDATVSAAEQKVLHLLTPEVMKGQILQGLDQRRLQPGETPREYVEALKSQIQQVMPELTAESLDRMTIVQAIKGAPEAWSHKLGEGDLSSLDQLVTHMTLLHGKQRSAARRCQETGRSEVREPAATVCRCVVTDCVVEDFEDSLDEEVMPFLDQVKTQANLSHLSTVDQERLKAVLDQSDVFSSPGQLGRVTPGPGARLVTPGPGARQVTPGPGARQVTPDPGARLVTPGSGARQVTPGPGARQVTPGPGARLVTPDPGARLVTPGPGARQVTPGPGARHVKQGPGARLVTPGPGARLGDAGPGRSSGDAGPGSSAEER</sequence>
<protein>
    <submittedName>
        <fullName evidence="2">Coagulation factor V</fullName>
    </submittedName>
</protein>
<gene>
    <name evidence="2" type="primary">F5_7</name>
    <name evidence="2" type="ORF">FJT64_012911</name>
</gene>
<dbReference type="OrthoDB" id="6356350at2759"/>
<reference evidence="2 3" key="1">
    <citation type="submission" date="2019-07" db="EMBL/GenBank/DDBJ databases">
        <title>Draft genome assembly of a fouling barnacle, Amphibalanus amphitrite (Darwin, 1854): The first reference genome for Thecostraca.</title>
        <authorList>
            <person name="Kim W."/>
        </authorList>
    </citation>
    <scope>NUCLEOTIDE SEQUENCE [LARGE SCALE GENOMIC DNA]</scope>
    <source>
        <strain evidence="2">SNU_AA5</strain>
        <tissue evidence="2">Soma without cirri and trophi</tissue>
    </source>
</reference>
<dbReference type="Proteomes" id="UP000440578">
    <property type="component" value="Unassembled WGS sequence"/>
</dbReference>
<dbReference type="EMBL" id="VIIS01002083">
    <property type="protein sequence ID" value="KAF0288709.1"/>
    <property type="molecule type" value="Genomic_DNA"/>
</dbReference>
<comment type="caution">
    <text evidence="2">The sequence shown here is derived from an EMBL/GenBank/DDBJ whole genome shotgun (WGS) entry which is preliminary data.</text>
</comment>
<dbReference type="AlphaFoldDB" id="A0A6A4V6A4"/>
<proteinExistence type="predicted"/>
<keyword evidence="3" id="KW-1185">Reference proteome</keyword>
<name>A0A6A4V6A4_AMPAM</name>
<feature type="region of interest" description="Disordered" evidence="1">
    <location>
        <begin position="328"/>
        <end position="462"/>
    </location>
</feature>
<evidence type="ECO:0000313" key="3">
    <source>
        <dbReference type="Proteomes" id="UP000440578"/>
    </source>
</evidence>
<evidence type="ECO:0000313" key="2">
    <source>
        <dbReference type="EMBL" id="KAF0288709.1"/>
    </source>
</evidence>